<evidence type="ECO:0000313" key="2">
    <source>
        <dbReference type="Proteomes" id="UP001341135"/>
    </source>
</evidence>
<dbReference type="RefSeq" id="WP_338251203.1">
    <property type="nucleotide sequence ID" value="NZ_AP028907.1"/>
</dbReference>
<accession>A0ABM8IT37</accession>
<protein>
    <submittedName>
        <fullName evidence="1">Uncharacterized protein</fullName>
    </submittedName>
</protein>
<keyword evidence="2" id="KW-1185">Reference proteome</keyword>
<dbReference type="Proteomes" id="UP001341135">
    <property type="component" value="Chromosome"/>
</dbReference>
<dbReference type="GeneID" id="89288316"/>
<evidence type="ECO:0000313" key="1">
    <source>
        <dbReference type="EMBL" id="BES80724.1"/>
    </source>
</evidence>
<name>A0ABM8IT37_9CREN</name>
<organism evidence="1 2">
    <name type="scientific">Pyrodictium abyssi</name>
    <dbReference type="NCBI Taxonomy" id="54256"/>
    <lineage>
        <taxon>Archaea</taxon>
        <taxon>Thermoproteota</taxon>
        <taxon>Thermoprotei</taxon>
        <taxon>Desulfurococcales</taxon>
        <taxon>Pyrodictiaceae</taxon>
        <taxon>Pyrodictium</taxon>
    </lineage>
</organism>
<dbReference type="EMBL" id="AP028907">
    <property type="protein sequence ID" value="BES80724.1"/>
    <property type="molecule type" value="Genomic_DNA"/>
</dbReference>
<sequence length="76" mass="8821">MDLAEKTGLEHPSYMVVDAEGSPSPRRLLEWLDYFRGREGYVMKLYSEHGHRLPPDYGAKLRGLLEVKVKHSYRGM</sequence>
<proteinExistence type="predicted"/>
<gene>
    <name evidence="1" type="ORF">PABY_02910</name>
</gene>
<reference evidence="1 2" key="1">
    <citation type="submission" date="2023-09" db="EMBL/GenBank/DDBJ databases">
        <title>Pyrofollis japonicus gen. nov. sp. nov., a novel member of the family Pyrodictiaceae isolated from the Iheya North hydrothermal field.</title>
        <authorList>
            <person name="Miyazaki U."/>
            <person name="Sanari M."/>
            <person name="Tame A."/>
            <person name="Kitajima M."/>
            <person name="Okamoto A."/>
            <person name="Sawayama S."/>
            <person name="Miyazaki J."/>
            <person name="Takai K."/>
            <person name="Nakagawa S."/>
        </authorList>
    </citation>
    <scope>NUCLEOTIDE SEQUENCE [LARGE SCALE GENOMIC DNA]</scope>
    <source>
        <strain evidence="1 2">AV2</strain>
    </source>
</reference>